<organism evidence="2 3">
    <name type="scientific">Xylaria flabelliformis</name>
    <dbReference type="NCBI Taxonomy" id="2512241"/>
    <lineage>
        <taxon>Eukaryota</taxon>
        <taxon>Fungi</taxon>
        <taxon>Dikarya</taxon>
        <taxon>Ascomycota</taxon>
        <taxon>Pezizomycotina</taxon>
        <taxon>Sordariomycetes</taxon>
        <taxon>Xylariomycetidae</taxon>
        <taxon>Xylariales</taxon>
        <taxon>Xylariaceae</taxon>
        <taxon>Xylaria</taxon>
    </lineage>
</organism>
<accession>A0A553HK52</accession>
<evidence type="ECO:0000313" key="3">
    <source>
        <dbReference type="Proteomes" id="UP000319160"/>
    </source>
</evidence>
<evidence type="ECO:0000256" key="1">
    <source>
        <dbReference type="SAM" id="MobiDB-lite"/>
    </source>
</evidence>
<evidence type="ECO:0000313" key="2">
    <source>
        <dbReference type="EMBL" id="TRX88328.1"/>
    </source>
</evidence>
<sequence>MKITCTYAYPGSGHGPKRRSTSRPWPPSNSPPTRRRLQHPSAPKKASSKENLWEPGPSSHTTLEESIIDVGEPSHTEQTDLSSSQAEEEDVEYVQGFLTGDTADNTTGFDPELLDMVLWPPISSWSQSPPSPTVIVDQLMPVSSGPSWASSMPKSSARRYIADCHCLHTLAQLLEDTSTQWSDKGIDTLLMYISCGIKAYEEALSCPSCNICGDNGMLIAVVAQRLSAAATSVASKLCPAGSTNGSNNNSNNSNNNRLAGGTGGVFDGPIAFGDYRIEIPKIRASLVYNMTYQHLTDLQMLLGRFKNRVGLKRGSVDIIAGAEAMVVKSRSKIQQLLEASET</sequence>
<gene>
    <name evidence="2" type="ORF">FHL15_010766</name>
</gene>
<comment type="caution">
    <text evidence="2">The sequence shown here is derived from an EMBL/GenBank/DDBJ whole genome shotgun (WGS) entry which is preliminary data.</text>
</comment>
<feature type="region of interest" description="Disordered" evidence="1">
    <location>
        <begin position="1"/>
        <end position="90"/>
    </location>
</feature>
<protein>
    <submittedName>
        <fullName evidence="2">Uncharacterized protein</fullName>
    </submittedName>
</protein>
<dbReference type="Proteomes" id="UP000319160">
    <property type="component" value="Unassembled WGS sequence"/>
</dbReference>
<reference evidence="3" key="1">
    <citation type="submission" date="2019-06" db="EMBL/GenBank/DDBJ databases">
        <title>Draft genome sequence of the griseofulvin-producing fungus Xylaria cubensis strain G536.</title>
        <authorList>
            <person name="Mead M.E."/>
            <person name="Raja H.A."/>
            <person name="Steenwyk J.L."/>
            <person name="Knowles S.L."/>
            <person name="Oberlies N.H."/>
            <person name="Rokas A."/>
        </authorList>
    </citation>
    <scope>NUCLEOTIDE SEQUENCE [LARGE SCALE GENOMIC DNA]</scope>
    <source>
        <strain evidence="3">G536</strain>
    </source>
</reference>
<name>A0A553HK52_9PEZI</name>
<dbReference type="STRING" id="2512241.A0A553HK52"/>
<keyword evidence="3" id="KW-1185">Reference proteome</keyword>
<dbReference type="OrthoDB" id="2740448at2759"/>
<proteinExistence type="predicted"/>
<dbReference type="AlphaFoldDB" id="A0A553HK52"/>
<dbReference type="EMBL" id="VFLP01000091">
    <property type="protein sequence ID" value="TRX88328.1"/>
    <property type="molecule type" value="Genomic_DNA"/>
</dbReference>